<dbReference type="InterPro" id="IPR037069">
    <property type="entry name" value="AcylCoA_DH/ox_N_sf"/>
</dbReference>
<comment type="cofactor">
    <cofactor evidence="1">
        <name>FAD</name>
        <dbReference type="ChEBI" id="CHEBI:57692"/>
    </cofactor>
</comment>
<evidence type="ECO:0000256" key="2">
    <source>
        <dbReference type="ARBA" id="ARBA00009347"/>
    </source>
</evidence>
<dbReference type="GO" id="GO:0050660">
    <property type="term" value="F:flavin adenine dinucleotide binding"/>
    <property type="evidence" value="ECO:0007669"/>
    <property type="project" value="InterPro"/>
</dbReference>
<dbReference type="InterPro" id="IPR036250">
    <property type="entry name" value="AcylCo_DH-like_C"/>
</dbReference>
<dbReference type="RefSeq" id="WP_065123863.1">
    <property type="nucleotide sequence ID" value="NZ_LZKQ01000336.1"/>
</dbReference>
<keyword evidence="4" id="KW-0274">FAD</keyword>
<dbReference type="PANTHER" id="PTHR43884">
    <property type="entry name" value="ACYL-COA DEHYDROGENASE"/>
    <property type="match status" value="1"/>
</dbReference>
<dbReference type="SUPFAM" id="SSF47203">
    <property type="entry name" value="Acyl-CoA dehydrogenase C-terminal domain-like"/>
    <property type="match status" value="1"/>
</dbReference>
<evidence type="ECO:0000313" key="8">
    <source>
        <dbReference type="Proteomes" id="UP000093795"/>
    </source>
</evidence>
<sequence>MDIALSEEQKLLQDTAARLGDSVAVNGPEGIPSDAALDRQWQQLVELGVPALRSPQLCGLDASGVETALVIEQLGRGLSAVPIVGQAVLAAELLQAAGCVEDLERLADGSFRVAPVLSASLNGFASANEPGVAFDAAGATHALAVTCSDGQRRLISGPVGGIDGDCAALDLTRQFRRLSTDFASTAAIVGEPIDDLRWQRVESLAMTAVAADLLGVMQGALDDAVRYAGERTQFSVKIGTFQAIQHLLADALVRVEGARSCLWHAAWAIDHLPVHEAKLAAMTAKAYASEAGREVVETSVQVFGGMAITWEHVSHLRLRRMLVDRRLFGDEAVHYEAIAAMRLADQKLA</sequence>
<name>A0A1A3BBS3_MYCAS</name>
<comment type="similarity">
    <text evidence="2">Belongs to the acyl-CoA dehydrogenase family.</text>
</comment>
<evidence type="ECO:0000256" key="1">
    <source>
        <dbReference type="ARBA" id="ARBA00001974"/>
    </source>
</evidence>
<keyword evidence="3" id="KW-0285">Flavoprotein</keyword>
<dbReference type="InterPro" id="IPR009100">
    <property type="entry name" value="AcylCoA_DH/oxidase_NM_dom_sf"/>
</dbReference>
<reference evidence="7 8" key="1">
    <citation type="submission" date="2016-06" db="EMBL/GenBank/DDBJ databases">
        <authorList>
            <person name="Kjaerup R.B."/>
            <person name="Dalgaard T.S."/>
            <person name="Juul-Madsen H.R."/>
        </authorList>
    </citation>
    <scope>NUCLEOTIDE SEQUENCE [LARGE SCALE GENOMIC DNA]</scope>
    <source>
        <strain evidence="7 8">1081914.2</strain>
    </source>
</reference>
<dbReference type="OrthoDB" id="4607453at2"/>
<dbReference type="InterPro" id="IPR009075">
    <property type="entry name" value="AcylCo_DH/oxidase_C"/>
</dbReference>
<evidence type="ECO:0000259" key="6">
    <source>
        <dbReference type="Pfam" id="PF00441"/>
    </source>
</evidence>
<proteinExistence type="inferred from homology"/>
<evidence type="ECO:0000256" key="4">
    <source>
        <dbReference type="ARBA" id="ARBA00022827"/>
    </source>
</evidence>
<dbReference type="Pfam" id="PF00441">
    <property type="entry name" value="Acyl-CoA_dh_1"/>
    <property type="match status" value="1"/>
</dbReference>
<evidence type="ECO:0000256" key="5">
    <source>
        <dbReference type="ARBA" id="ARBA00023002"/>
    </source>
</evidence>
<dbReference type="Proteomes" id="UP000093795">
    <property type="component" value="Unassembled WGS sequence"/>
</dbReference>
<dbReference type="EMBL" id="LZKQ01000336">
    <property type="protein sequence ID" value="OBI72434.1"/>
    <property type="molecule type" value="Genomic_DNA"/>
</dbReference>
<dbReference type="Gene3D" id="1.10.540.10">
    <property type="entry name" value="Acyl-CoA dehydrogenase/oxidase, N-terminal domain"/>
    <property type="match status" value="1"/>
</dbReference>
<keyword evidence="5" id="KW-0560">Oxidoreductase</keyword>
<dbReference type="AlphaFoldDB" id="A0A1A3BBS3"/>
<gene>
    <name evidence="7" type="ORF">A9X01_08170</name>
</gene>
<evidence type="ECO:0000256" key="3">
    <source>
        <dbReference type="ARBA" id="ARBA00022630"/>
    </source>
</evidence>
<dbReference type="SUPFAM" id="SSF56645">
    <property type="entry name" value="Acyl-CoA dehydrogenase NM domain-like"/>
    <property type="match status" value="1"/>
</dbReference>
<dbReference type="GO" id="GO:0003995">
    <property type="term" value="F:acyl-CoA dehydrogenase activity"/>
    <property type="evidence" value="ECO:0007669"/>
    <property type="project" value="TreeGrafter"/>
</dbReference>
<dbReference type="Gene3D" id="1.20.140.10">
    <property type="entry name" value="Butyryl-CoA Dehydrogenase, subunit A, domain 3"/>
    <property type="match status" value="1"/>
</dbReference>
<dbReference type="PANTHER" id="PTHR43884:SF20">
    <property type="entry name" value="ACYL-COA DEHYDROGENASE FADE28"/>
    <property type="match status" value="1"/>
</dbReference>
<protein>
    <submittedName>
        <fullName evidence="7">Acyl-CoA dehydrogenase</fullName>
    </submittedName>
</protein>
<feature type="domain" description="Acyl-CoA dehydrogenase/oxidase C-terminal" evidence="6">
    <location>
        <begin position="208"/>
        <end position="340"/>
    </location>
</feature>
<organism evidence="7 8">
    <name type="scientific">Mycobacterium asiaticum</name>
    <dbReference type="NCBI Taxonomy" id="1790"/>
    <lineage>
        <taxon>Bacteria</taxon>
        <taxon>Bacillati</taxon>
        <taxon>Actinomycetota</taxon>
        <taxon>Actinomycetes</taxon>
        <taxon>Mycobacteriales</taxon>
        <taxon>Mycobacteriaceae</taxon>
        <taxon>Mycobacterium</taxon>
    </lineage>
</organism>
<comment type="caution">
    <text evidence="7">The sequence shown here is derived from an EMBL/GenBank/DDBJ whole genome shotgun (WGS) entry which is preliminary data.</text>
</comment>
<evidence type="ECO:0000313" key="7">
    <source>
        <dbReference type="EMBL" id="OBI72434.1"/>
    </source>
</evidence>
<accession>A0A1A3BBS3</accession>